<organism evidence="6 7">
    <name type="scientific">Faecalitalea cylindroides</name>
    <dbReference type="NCBI Taxonomy" id="39483"/>
    <lineage>
        <taxon>Bacteria</taxon>
        <taxon>Bacillati</taxon>
        <taxon>Bacillota</taxon>
        <taxon>Erysipelotrichia</taxon>
        <taxon>Erysipelotrichales</taxon>
        <taxon>Erysipelotrichaceae</taxon>
        <taxon>Faecalitalea</taxon>
    </lineage>
</organism>
<dbReference type="PANTHER" id="PTHR37306:SF1">
    <property type="entry name" value="COLICIN V PRODUCTION PROTEIN"/>
    <property type="match status" value="1"/>
</dbReference>
<dbReference type="GO" id="GO:0016020">
    <property type="term" value="C:membrane"/>
    <property type="evidence" value="ECO:0007669"/>
    <property type="project" value="UniProtKB-SubCell"/>
</dbReference>
<feature type="transmembrane region" description="Helical" evidence="5">
    <location>
        <begin position="6"/>
        <end position="26"/>
    </location>
</feature>
<feature type="transmembrane region" description="Helical" evidence="5">
    <location>
        <begin position="114"/>
        <end position="139"/>
    </location>
</feature>
<dbReference type="InterPro" id="IPR003825">
    <property type="entry name" value="Colicin-V_CvpA"/>
</dbReference>
<evidence type="ECO:0000313" key="7">
    <source>
        <dbReference type="Proteomes" id="UP000195447"/>
    </source>
</evidence>
<keyword evidence="4 5" id="KW-0472">Membrane</keyword>
<dbReference type="PANTHER" id="PTHR37306">
    <property type="entry name" value="COLICIN V PRODUCTION PROTEIN"/>
    <property type="match status" value="1"/>
</dbReference>
<dbReference type="RefSeq" id="WP_087158359.1">
    <property type="nucleotide sequence ID" value="NZ_NFKM01000004.1"/>
</dbReference>
<keyword evidence="7" id="KW-1185">Reference proteome</keyword>
<evidence type="ECO:0000256" key="5">
    <source>
        <dbReference type="SAM" id="Phobius"/>
    </source>
</evidence>
<name>A0A1Y4LXP2_9FIRM</name>
<feature type="transmembrane region" description="Helical" evidence="5">
    <location>
        <begin position="82"/>
        <end position="102"/>
    </location>
</feature>
<feature type="transmembrane region" description="Helical" evidence="5">
    <location>
        <begin position="38"/>
        <end position="62"/>
    </location>
</feature>
<comment type="subcellular location">
    <subcellularLocation>
        <location evidence="1">Membrane</location>
        <topology evidence="1">Multi-pass membrane protein</topology>
    </subcellularLocation>
</comment>
<comment type="caution">
    <text evidence="6">The sequence shown here is derived from an EMBL/GenBank/DDBJ whole genome shotgun (WGS) entry which is preliminary data.</text>
</comment>
<keyword evidence="2 5" id="KW-0812">Transmembrane</keyword>
<protein>
    <recommendedName>
        <fullName evidence="8">CvpA family protein</fullName>
    </recommendedName>
</protein>
<proteinExistence type="predicted"/>
<dbReference type="Proteomes" id="UP000195447">
    <property type="component" value="Unassembled WGS sequence"/>
</dbReference>
<dbReference type="EMBL" id="NFKM01000004">
    <property type="protein sequence ID" value="OUP61364.1"/>
    <property type="molecule type" value="Genomic_DNA"/>
</dbReference>
<dbReference type="GO" id="GO:0009403">
    <property type="term" value="P:toxin biosynthetic process"/>
    <property type="evidence" value="ECO:0007669"/>
    <property type="project" value="InterPro"/>
</dbReference>
<dbReference type="Pfam" id="PF02674">
    <property type="entry name" value="Colicin_V"/>
    <property type="match status" value="1"/>
</dbReference>
<keyword evidence="3 5" id="KW-1133">Transmembrane helix</keyword>
<sequence length="167" mass="19011">MIINVEDFMIYNMIVVFVSALFLFLAYRKGFMRQLFDVVSLIASYIVSGMLCGAVADIFPIYQISTPVSIINDISTSLINSIIWFVILIVVFRIVYWILCFLMRGTYKIKTLSFINHMLGLVLGAVKVLLILGLITIFLRLPFIENGSLFVQSGVLSFVDELISYIW</sequence>
<evidence type="ECO:0000313" key="6">
    <source>
        <dbReference type="EMBL" id="OUP61364.1"/>
    </source>
</evidence>
<evidence type="ECO:0000256" key="2">
    <source>
        <dbReference type="ARBA" id="ARBA00022692"/>
    </source>
</evidence>
<evidence type="ECO:0000256" key="1">
    <source>
        <dbReference type="ARBA" id="ARBA00004141"/>
    </source>
</evidence>
<evidence type="ECO:0008006" key="8">
    <source>
        <dbReference type="Google" id="ProtNLM"/>
    </source>
</evidence>
<gene>
    <name evidence="6" type="ORF">B5F14_03370</name>
</gene>
<evidence type="ECO:0000256" key="4">
    <source>
        <dbReference type="ARBA" id="ARBA00023136"/>
    </source>
</evidence>
<reference evidence="7" key="1">
    <citation type="submission" date="2017-04" db="EMBL/GenBank/DDBJ databases">
        <title>Function of individual gut microbiota members based on whole genome sequencing of pure cultures obtained from chicken caecum.</title>
        <authorList>
            <person name="Medvecky M."/>
            <person name="Cejkova D."/>
            <person name="Polansky O."/>
            <person name="Karasova D."/>
            <person name="Kubasova T."/>
            <person name="Cizek A."/>
            <person name="Rychlik I."/>
        </authorList>
    </citation>
    <scope>NUCLEOTIDE SEQUENCE [LARGE SCALE GENOMIC DNA]</scope>
    <source>
        <strain evidence="7">An178</strain>
    </source>
</reference>
<accession>A0A1Y4LXP2</accession>
<evidence type="ECO:0000256" key="3">
    <source>
        <dbReference type="ARBA" id="ARBA00022989"/>
    </source>
</evidence>
<dbReference type="AlphaFoldDB" id="A0A1Y4LXP2"/>